<name>A0AA91T4C1_CLALS</name>
<dbReference type="InterPro" id="IPR021876">
    <property type="entry name" value="Dsl1_C"/>
</dbReference>
<dbReference type="Gene3D" id="1.10.357.150">
    <property type="match status" value="1"/>
</dbReference>
<comment type="caution">
    <text evidence="4">The sequence shown here is derived from an EMBL/GenBank/DDBJ whole genome shotgun (WGS) entry which is preliminary data.</text>
</comment>
<gene>
    <name evidence="4" type="ORF">A9F13_01g05269</name>
</gene>
<evidence type="ECO:0000256" key="2">
    <source>
        <dbReference type="SAM" id="MobiDB-lite"/>
    </source>
</evidence>
<reference evidence="4 5" key="1">
    <citation type="submission" date="2017-04" db="EMBL/GenBank/DDBJ databases">
        <title>Draft genome of the yeast Clavispora lusitaniae type strain CBS 6936.</title>
        <authorList>
            <person name="Durrens P."/>
            <person name="Klopp C."/>
            <person name="Biteau N."/>
            <person name="Fitton-Ouhabi V."/>
            <person name="Dementhon K."/>
            <person name="Accoceberry I."/>
            <person name="Sherman D.J."/>
            <person name="Noel T."/>
        </authorList>
    </citation>
    <scope>NUCLEOTIDE SEQUENCE [LARGE SCALE GENOMIC DNA]</scope>
    <source>
        <strain evidence="4 5">CBS 6936</strain>
    </source>
</reference>
<organism evidence="4 5">
    <name type="scientific">Clavispora lusitaniae</name>
    <name type="common">Candida lusitaniae</name>
    <dbReference type="NCBI Taxonomy" id="36911"/>
    <lineage>
        <taxon>Eukaryota</taxon>
        <taxon>Fungi</taxon>
        <taxon>Dikarya</taxon>
        <taxon>Ascomycota</taxon>
        <taxon>Saccharomycotina</taxon>
        <taxon>Pichiomycetes</taxon>
        <taxon>Metschnikowiaceae</taxon>
        <taxon>Clavispora</taxon>
    </lineage>
</organism>
<dbReference type="KEGG" id="clus:A9F13_01g05269"/>
<feature type="compositionally biased region" description="Basic and acidic residues" evidence="2">
    <location>
        <begin position="370"/>
        <end position="383"/>
    </location>
</feature>
<accession>A0AA91T4C1</accession>
<feature type="compositionally biased region" description="Acidic residues" evidence="2">
    <location>
        <begin position="384"/>
        <end position="396"/>
    </location>
</feature>
<evidence type="ECO:0000259" key="3">
    <source>
        <dbReference type="Pfam" id="PF11989"/>
    </source>
</evidence>
<keyword evidence="1" id="KW-0175">Coiled coil</keyword>
<feature type="coiled-coil region" evidence="1">
    <location>
        <begin position="283"/>
        <end position="310"/>
    </location>
</feature>
<feature type="compositionally biased region" description="Basic and acidic residues" evidence="2">
    <location>
        <begin position="397"/>
        <end position="417"/>
    </location>
</feature>
<evidence type="ECO:0000313" key="5">
    <source>
        <dbReference type="Proteomes" id="UP000195602"/>
    </source>
</evidence>
<sequence length="726" mass="83528">MSIAEKLALNDVALRESIQSFHSMCETVDATEVYNDSNFHQNVAHSTDLQNLTLYQLNAKLEEAETASKYLNSLWLIRALIQEINSLFDPVGEGSQYTCDKNELLAVYENLKKLNGKIDEIGGENLSINFALKTCYNELVDRLMGKLVEIFSRFFPSPHDDLHHTIVFKVHVNEISMSLKEFQSFFAEVENHFSRSDISDLLKNLRSVWDKKILDMLIKRQGFISVIEEGSAVTLELTKPGSLRRSLTNSYFKSLRHFISFVNLLDNRAFKNYYSTKISNDMVQAVSENIRLFMNNKEQLREELVETLQLLASSGWSVPIRNTFSSLDKIDQGLQNIYNSWVVDKYINEAREVFNADDFESHFKNLKDASYETKREESSKGEEQWDDWGSDSESESESNHDDWGSGEKSSEVEESEKNGNNTDGDDEEDAWDDWDDGWDDETDERANKTEKKSFTSKTTTSGPETNLSSPTIKYTSIPFKLSVVIAKFMKESNNGDPQDILDAIASLALLSYPKLTCSFLLFNDLKRIKTSSTYLSDFADQEWNHTRQNVFDNVTHVLGTIDYGNEDLDDEHDSFEVKSKLDQYRKIINDLFLQDLESTNSEMFKIFITELMNFTNNLILENILSNKEISEAQSEKYTNVLQGLQSIAEEVLQRTKQDFTELASYNKSKQAIILLNNHLKEIMDYFYQGELYDFTTEELIHVIKSVFVPSDLRENCIGDIIEIRNS</sequence>
<feature type="domain" description="Retrograde transport protein Dsl1 C-terminal" evidence="3">
    <location>
        <begin position="566"/>
        <end position="725"/>
    </location>
</feature>
<dbReference type="Proteomes" id="UP000195602">
    <property type="component" value="Unassembled WGS sequence"/>
</dbReference>
<dbReference type="EMBL" id="LYUB02000001">
    <property type="protein sequence ID" value="OVF11072.1"/>
    <property type="molecule type" value="Genomic_DNA"/>
</dbReference>
<dbReference type="AlphaFoldDB" id="A0AA91T4C1"/>
<dbReference type="Pfam" id="PF11989">
    <property type="entry name" value="Dsl1_C"/>
    <property type="match status" value="1"/>
</dbReference>
<evidence type="ECO:0000256" key="1">
    <source>
        <dbReference type="SAM" id="Coils"/>
    </source>
</evidence>
<feature type="compositionally biased region" description="Basic and acidic residues" evidence="2">
    <location>
        <begin position="444"/>
        <end position="453"/>
    </location>
</feature>
<dbReference type="InterPro" id="IPR046362">
    <property type="entry name" value="Zw10/DSL1_C_sf"/>
</dbReference>
<feature type="compositionally biased region" description="Acidic residues" evidence="2">
    <location>
        <begin position="423"/>
        <end position="443"/>
    </location>
</feature>
<proteinExistence type="predicted"/>
<feature type="region of interest" description="Disordered" evidence="2">
    <location>
        <begin position="370"/>
        <end position="469"/>
    </location>
</feature>
<protein>
    <recommendedName>
        <fullName evidence="3">Retrograde transport protein Dsl1 C-terminal domain-containing protein</fullName>
    </recommendedName>
</protein>
<evidence type="ECO:0000313" key="4">
    <source>
        <dbReference type="EMBL" id="OVF11072.1"/>
    </source>
</evidence>